<feature type="region of interest" description="Disordered" evidence="1">
    <location>
        <begin position="146"/>
        <end position="185"/>
    </location>
</feature>
<accession>A0A6A4RQI0</accession>
<feature type="region of interest" description="Disordered" evidence="1">
    <location>
        <begin position="18"/>
        <end position="44"/>
    </location>
</feature>
<organism evidence="2 3">
    <name type="scientific">Scophthalmus maximus</name>
    <name type="common">Turbot</name>
    <name type="synonym">Psetta maxima</name>
    <dbReference type="NCBI Taxonomy" id="52904"/>
    <lineage>
        <taxon>Eukaryota</taxon>
        <taxon>Metazoa</taxon>
        <taxon>Chordata</taxon>
        <taxon>Craniata</taxon>
        <taxon>Vertebrata</taxon>
        <taxon>Euteleostomi</taxon>
        <taxon>Actinopterygii</taxon>
        <taxon>Neopterygii</taxon>
        <taxon>Teleostei</taxon>
        <taxon>Neoteleostei</taxon>
        <taxon>Acanthomorphata</taxon>
        <taxon>Carangaria</taxon>
        <taxon>Pleuronectiformes</taxon>
        <taxon>Pleuronectoidei</taxon>
        <taxon>Scophthalmidae</taxon>
        <taxon>Scophthalmus</taxon>
    </lineage>
</organism>
<dbReference type="Proteomes" id="UP000438429">
    <property type="component" value="Unassembled WGS sequence"/>
</dbReference>
<evidence type="ECO:0000313" key="3">
    <source>
        <dbReference type="Proteomes" id="UP000438429"/>
    </source>
</evidence>
<evidence type="ECO:0000256" key="1">
    <source>
        <dbReference type="SAM" id="MobiDB-lite"/>
    </source>
</evidence>
<feature type="compositionally biased region" description="Basic and acidic residues" evidence="1">
    <location>
        <begin position="165"/>
        <end position="185"/>
    </location>
</feature>
<dbReference type="EMBL" id="VEVO01003661">
    <property type="protein sequence ID" value="KAF0021640.1"/>
    <property type="molecule type" value="Genomic_DNA"/>
</dbReference>
<proteinExistence type="predicted"/>
<sequence length="185" mass="22151">MKSLQNENETLIQQVNLLKSEQRHTGSQHKEELKRKDKQIKRGRKKRIVWTKTNWHRLTLLAKAKKKMKTTKGQWRSKFQLLEANLHQEFEKKVNPLERDRQLPMESWIMGEEEWKERERTKEHISLLTDQLQECSVETKQEDDIIEQGLGNRTEKDQAGNIIHNRHDELQSEHGSKPQEVEKTE</sequence>
<protein>
    <submittedName>
        <fullName evidence="2">Uncharacterized protein</fullName>
    </submittedName>
</protein>
<name>A0A6A4RQI0_SCOMX</name>
<comment type="caution">
    <text evidence="2">The sequence shown here is derived from an EMBL/GenBank/DDBJ whole genome shotgun (WGS) entry which is preliminary data.</text>
</comment>
<feature type="compositionally biased region" description="Basic and acidic residues" evidence="1">
    <location>
        <begin position="20"/>
        <end position="35"/>
    </location>
</feature>
<evidence type="ECO:0000313" key="2">
    <source>
        <dbReference type="EMBL" id="KAF0021640.1"/>
    </source>
</evidence>
<dbReference type="AlphaFoldDB" id="A0A6A4RQI0"/>
<reference evidence="2 3" key="1">
    <citation type="submission" date="2019-06" db="EMBL/GenBank/DDBJ databases">
        <title>Draft genomes of female and male turbot (Scophthalmus maximus).</title>
        <authorList>
            <person name="Xu H."/>
            <person name="Xu X.-W."/>
            <person name="Shao C."/>
            <person name="Chen S."/>
        </authorList>
    </citation>
    <scope>NUCLEOTIDE SEQUENCE [LARGE SCALE GENOMIC DNA]</scope>
    <source>
        <strain evidence="2">Ysfricsl-2016a</strain>
        <tissue evidence="2">Blood</tissue>
    </source>
</reference>
<gene>
    <name evidence="2" type="ORF">F2P81_026106</name>
</gene>